<feature type="non-terminal residue" evidence="1">
    <location>
        <position position="282"/>
    </location>
</feature>
<evidence type="ECO:0000313" key="2">
    <source>
        <dbReference type="Proteomes" id="UP000053647"/>
    </source>
</evidence>
<dbReference type="HOGENOM" id="CLU_084529_0_0_1"/>
<dbReference type="Proteomes" id="UP000053647">
    <property type="component" value="Unassembled WGS sequence"/>
</dbReference>
<sequence>MTDIELAAFEADIVATCAEHRQSHWRDADYRACVSIELKESKYFIKFDDPRTLGPEFSTQSYIHDYAMRHGNGPRIPQALHYFETKEKAFLVMEHIELTDPSLITNLAERAARALDWLSKVSAPPGDVMGPIGGGLIRHRFFKNNKAPLAFSSIDALERYMNEARCCLFFRGRKLLSNLAMNPAKPIIIINDPLIFTQSDMHVSNFGVDKCGDTVLLDFGQIGRLPLSFAKYTMGSDEDDSFIARVANLLRWPDNSNMDSMARVSSCLWMTSNSKLGLDEDG</sequence>
<dbReference type="InterPro" id="IPR011009">
    <property type="entry name" value="Kinase-like_dom_sf"/>
</dbReference>
<evidence type="ECO:0008006" key="3">
    <source>
        <dbReference type="Google" id="ProtNLM"/>
    </source>
</evidence>
<gene>
    <name evidence="1" type="ORF">PAXINDRAFT_114880</name>
</gene>
<accession>A0A0C9TJ25</accession>
<keyword evidence="2" id="KW-1185">Reference proteome</keyword>
<dbReference type="SUPFAM" id="SSF56112">
    <property type="entry name" value="Protein kinase-like (PK-like)"/>
    <property type="match status" value="1"/>
</dbReference>
<name>A0A0C9TJ25_PAXIN</name>
<dbReference type="OrthoDB" id="3250044at2759"/>
<protein>
    <recommendedName>
        <fullName evidence="3">Aminoglycoside phosphotransferase domain-containing protein</fullName>
    </recommendedName>
</protein>
<evidence type="ECO:0000313" key="1">
    <source>
        <dbReference type="EMBL" id="KIJ15635.1"/>
    </source>
</evidence>
<organism evidence="1 2">
    <name type="scientific">Paxillus involutus ATCC 200175</name>
    <dbReference type="NCBI Taxonomy" id="664439"/>
    <lineage>
        <taxon>Eukaryota</taxon>
        <taxon>Fungi</taxon>
        <taxon>Dikarya</taxon>
        <taxon>Basidiomycota</taxon>
        <taxon>Agaricomycotina</taxon>
        <taxon>Agaricomycetes</taxon>
        <taxon>Agaricomycetidae</taxon>
        <taxon>Boletales</taxon>
        <taxon>Paxilineae</taxon>
        <taxon>Paxillaceae</taxon>
        <taxon>Paxillus</taxon>
    </lineage>
</organism>
<dbReference type="EMBL" id="KN819336">
    <property type="protein sequence ID" value="KIJ15635.1"/>
    <property type="molecule type" value="Genomic_DNA"/>
</dbReference>
<reference evidence="2" key="2">
    <citation type="submission" date="2015-01" db="EMBL/GenBank/DDBJ databases">
        <title>Evolutionary Origins and Diversification of the Mycorrhizal Mutualists.</title>
        <authorList>
            <consortium name="DOE Joint Genome Institute"/>
            <consortium name="Mycorrhizal Genomics Consortium"/>
            <person name="Kohler A."/>
            <person name="Kuo A."/>
            <person name="Nagy L.G."/>
            <person name="Floudas D."/>
            <person name="Copeland A."/>
            <person name="Barry K.W."/>
            <person name="Cichocki N."/>
            <person name="Veneault-Fourrey C."/>
            <person name="LaButti K."/>
            <person name="Lindquist E.A."/>
            <person name="Lipzen A."/>
            <person name="Lundell T."/>
            <person name="Morin E."/>
            <person name="Murat C."/>
            <person name="Riley R."/>
            <person name="Ohm R."/>
            <person name="Sun H."/>
            <person name="Tunlid A."/>
            <person name="Henrissat B."/>
            <person name="Grigoriev I.V."/>
            <person name="Hibbett D.S."/>
            <person name="Martin F."/>
        </authorList>
    </citation>
    <scope>NUCLEOTIDE SEQUENCE [LARGE SCALE GENOMIC DNA]</scope>
    <source>
        <strain evidence="2">ATCC 200175</strain>
    </source>
</reference>
<dbReference type="AlphaFoldDB" id="A0A0C9TJ25"/>
<proteinExistence type="predicted"/>
<reference evidence="1 2" key="1">
    <citation type="submission" date="2014-06" db="EMBL/GenBank/DDBJ databases">
        <authorList>
            <consortium name="DOE Joint Genome Institute"/>
            <person name="Kuo A."/>
            <person name="Kohler A."/>
            <person name="Nagy L.G."/>
            <person name="Floudas D."/>
            <person name="Copeland A."/>
            <person name="Barry K.W."/>
            <person name="Cichocki N."/>
            <person name="Veneault-Fourrey C."/>
            <person name="LaButti K."/>
            <person name="Lindquist E.A."/>
            <person name="Lipzen A."/>
            <person name="Lundell T."/>
            <person name="Morin E."/>
            <person name="Murat C."/>
            <person name="Sun H."/>
            <person name="Tunlid A."/>
            <person name="Henrissat B."/>
            <person name="Grigoriev I.V."/>
            <person name="Hibbett D.S."/>
            <person name="Martin F."/>
            <person name="Nordberg H.P."/>
            <person name="Cantor M.N."/>
            <person name="Hua S.X."/>
        </authorList>
    </citation>
    <scope>NUCLEOTIDE SEQUENCE [LARGE SCALE GENOMIC DNA]</scope>
    <source>
        <strain evidence="1 2">ATCC 200175</strain>
    </source>
</reference>